<evidence type="ECO:0000256" key="1">
    <source>
        <dbReference type="ARBA" id="ARBA00022553"/>
    </source>
</evidence>
<keyword evidence="3" id="KW-0805">Transcription regulation</keyword>
<dbReference type="PANTHER" id="PTHR48111:SF1">
    <property type="entry name" value="TWO-COMPONENT RESPONSE REGULATOR ORR33"/>
    <property type="match status" value="1"/>
</dbReference>
<dbReference type="SMART" id="SM00448">
    <property type="entry name" value="REC"/>
    <property type="match status" value="1"/>
</dbReference>
<evidence type="ECO:0000259" key="8">
    <source>
        <dbReference type="PROSITE" id="PS50110"/>
    </source>
</evidence>
<comment type="caution">
    <text evidence="10">The sequence shown here is derived from an EMBL/GenBank/DDBJ whole genome shotgun (WGS) entry which is preliminary data.</text>
</comment>
<dbReference type="Gene3D" id="1.10.10.10">
    <property type="entry name" value="Winged helix-like DNA-binding domain superfamily/Winged helix DNA-binding domain"/>
    <property type="match status" value="1"/>
</dbReference>
<accession>A0A4Y8ZXJ5</accession>
<evidence type="ECO:0000256" key="2">
    <source>
        <dbReference type="ARBA" id="ARBA00023012"/>
    </source>
</evidence>
<dbReference type="GO" id="GO:0000156">
    <property type="term" value="F:phosphorelay response regulator activity"/>
    <property type="evidence" value="ECO:0007669"/>
    <property type="project" value="TreeGrafter"/>
</dbReference>
<evidence type="ECO:0000256" key="7">
    <source>
        <dbReference type="PROSITE-ProRule" id="PRU01091"/>
    </source>
</evidence>
<dbReference type="InterPro" id="IPR036388">
    <property type="entry name" value="WH-like_DNA-bd_sf"/>
</dbReference>
<keyword evidence="1 6" id="KW-0597">Phosphoprotein</keyword>
<feature type="DNA-binding region" description="OmpR/PhoB-type" evidence="7">
    <location>
        <begin position="164"/>
        <end position="263"/>
    </location>
</feature>
<dbReference type="PROSITE" id="PS50110">
    <property type="entry name" value="RESPONSE_REGULATORY"/>
    <property type="match status" value="1"/>
</dbReference>
<dbReference type="PROSITE" id="PS51755">
    <property type="entry name" value="OMPR_PHOB"/>
    <property type="match status" value="1"/>
</dbReference>
<evidence type="ECO:0000256" key="3">
    <source>
        <dbReference type="ARBA" id="ARBA00023015"/>
    </source>
</evidence>
<dbReference type="CDD" id="cd00383">
    <property type="entry name" value="trans_reg_C"/>
    <property type="match status" value="1"/>
</dbReference>
<dbReference type="InterPro" id="IPR039420">
    <property type="entry name" value="WalR-like"/>
</dbReference>
<dbReference type="Proteomes" id="UP000298213">
    <property type="component" value="Unassembled WGS sequence"/>
</dbReference>
<proteinExistence type="predicted"/>
<dbReference type="AlphaFoldDB" id="A0A4Y8ZXJ5"/>
<dbReference type="Gene3D" id="3.40.50.2300">
    <property type="match status" value="1"/>
</dbReference>
<gene>
    <name evidence="10" type="ORF">E2493_00080</name>
</gene>
<dbReference type="GO" id="GO:0032993">
    <property type="term" value="C:protein-DNA complex"/>
    <property type="evidence" value="ECO:0007669"/>
    <property type="project" value="TreeGrafter"/>
</dbReference>
<reference evidence="10 11" key="1">
    <citation type="submission" date="2019-03" db="EMBL/GenBank/DDBJ databases">
        <title>Genome sequence of Sphingomonas sp. 17J27-24.</title>
        <authorList>
            <person name="Kim M."/>
            <person name="Maeng S."/>
            <person name="Sathiyaraj S."/>
        </authorList>
    </citation>
    <scope>NUCLEOTIDE SEQUENCE [LARGE SCALE GENOMIC DNA]</scope>
    <source>
        <strain evidence="10 11">17J27-24</strain>
    </source>
</reference>
<dbReference type="InterPro" id="IPR016032">
    <property type="entry name" value="Sig_transdc_resp-reg_C-effctor"/>
</dbReference>
<dbReference type="EMBL" id="SPDV01000001">
    <property type="protein sequence ID" value="TFI60152.1"/>
    <property type="molecule type" value="Genomic_DNA"/>
</dbReference>
<keyword evidence="11" id="KW-1185">Reference proteome</keyword>
<evidence type="ECO:0000256" key="6">
    <source>
        <dbReference type="PROSITE-ProRule" id="PRU00169"/>
    </source>
</evidence>
<dbReference type="InterPro" id="IPR001789">
    <property type="entry name" value="Sig_transdc_resp-reg_receiver"/>
</dbReference>
<dbReference type="GO" id="GO:0000976">
    <property type="term" value="F:transcription cis-regulatory region binding"/>
    <property type="evidence" value="ECO:0007669"/>
    <property type="project" value="TreeGrafter"/>
</dbReference>
<evidence type="ECO:0000313" key="11">
    <source>
        <dbReference type="Proteomes" id="UP000298213"/>
    </source>
</evidence>
<feature type="modified residue" description="4-aspartylphosphate" evidence="6">
    <location>
        <position position="82"/>
    </location>
</feature>
<dbReference type="SUPFAM" id="SSF52172">
    <property type="entry name" value="CheY-like"/>
    <property type="match status" value="1"/>
</dbReference>
<dbReference type="InterPro" id="IPR011006">
    <property type="entry name" value="CheY-like_superfamily"/>
</dbReference>
<keyword evidence="2" id="KW-0902">Two-component regulatory system</keyword>
<dbReference type="GO" id="GO:0005829">
    <property type="term" value="C:cytosol"/>
    <property type="evidence" value="ECO:0007669"/>
    <property type="project" value="TreeGrafter"/>
</dbReference>
<dbReference type="InterPro" id="IPR001867">
    <property type="entry name" value="OmpR/PhoB-type_DNA-bd"/>
</dbReference>
<dbReference type="PANTHER" id="PTHR48111">
    <property type="entry name" value="REGULATOR OF RPOS"/>
    <property type="match status" value="1"/>
</dbReference>
<sequence length="265" mass="28742">MAARQKSAKVRRCAKPLPRPLASSYCPAAMSARILLVEDDPALLSVLRAAIAFGGFSEESAASGREAIALFERERFDAVLVDLGLPDLDGTEVLLSLRRLSDVPIIVVSGRGGEHDKIALLDLGADDYIAKPFLPGELLARIRAALRRHRASGAPGTPRAEDDRDPIRAGALTLDPFHRTIGMGAETALLTDGEFTVLKALIQAAGTFVAKETLLRALYCDEEPPAETRIVEVYISNIRRKLRGLCEDELILNARGRGWKLELPA</sequence>
<dbReference type="SUPFAM" id="SSF46894">
    <property type="entry name" value="C-terminal effector domain of the bipartite response regulators"/>
    <property type="match status" value="1"/>
</dbReference>
<protein>
    <submittedName>
        <fullName evidence="10">Response regulator transcription factor</fullName>
    </submittedName>
</protein>
<organism evidence="10 11">
    <name type="scientific">Sphingomonas parva</name>
    <dbReference type="NCBI Taxonomy" id="2555898"/>
    <lineage>
        <taxon>Bacteria</taxon>
        <taxon>Pseudomonadati</taxon>
        <taxon>Pseudomonadota</taxon>
        <taxon>Alphaproteobacteria</taxon>
        <taxon>Sphingomonadales</taxon>
        <taxon>Sphingomonadaceae</taxon>
        <taxon>Sphingomonas</taxon>
    </lineage>
</organism>
<dbReference type="Pfam" id="PF00486">
    <property type="entry name" value="Trans_reg_C"/>
    <property type="match status" value="1"/>
</dbReference>
<dbReference type="OrthoDB" id="7594258at2"/>
<keyword evidence="4 7" id="KW-0238">DNA-binding</keyword>
<feature type="domain" description="OmpR/PhoB-type" evidence="9">
    <location>
        <begin position="164"/>
        <end position="263"/>
    </location>
</feature>
<dbReference type="Pfam" id="PF00072">
    <property type="entry name" value="Response_reg"/>
    <property type="match status" value="1"/>
</dbReference>
<feature type="domain" description="Response regulatory" evidence="8">
    <location>
        <begin position="33"/>
        <end position="146"/>
    </location>
</feature>
<dbReference type="SMART" id="SM00862">
    <property type="entry name" value="Trans_reg_C"/>
    <property type="match status" value="1"/>
</dbReference>
<evidence type="ECO:0000256" key="5">
    <source>
        <dbReference type="ARBA" id="ARBA00023163"/>
    </source>
</evidence>
<dbReference type="Gene3D" id="6.10.250.690">
    <property type="match status" value="1"/>
</dbReference>
<dbReference type="GO" id="GO:0006355">
    <property type="term" value="P:regulation of DNA-templated transcription"/>
    <property type="evidence" value="ECO:0007669"/>
    <property type="project" value="InterPro"/>
</dbReference>
<evidence type="ECO:0000256" key="4">
    <source>
        <dbReference type="ARBA" id="ARBA00023125"/>
    </source>
</evidence>
<evidence type="ECO:0000313" key="10">
    <source>
        <dbReference type="EMBL" id="TFI60152.1"/>
    </source>
</evidence>
<evidence type="ECO:0000259" key="9">
    <source>
        <dbReference type="PROSITE" id="PS51755"/>
    </source>
</evidence>
<name>A0A4Y8ZXJ5_9SPHN</name>
<keyword evidence="5" id="KW-0804">Transcription</keyword>